<comment type="caution">
    <text evidence="15">The sequence shown here is derived from an EMBL/GenBank/DDBJ whole genome shotgun (WGS) entry which is preliminary data.</text>
</comment>
<gene>
    <name evidence="15" type="ORF">IC617_13305</name>
</gene>
<dbReference type="CDD" id="cd17359">
    <property type="entry name" value="MFS_XylE_like"/>
    <property type="match status" value="1"/>
</dbReference>
<dbReference type="PROSITE" id="PS00216">
    <property type="entry name" value="SUGAR_TRANSPORT_1"/>
    <property type="match status" value="1"/>
</dbReference>
<dbReference type="InterPro" id="IPR020846">
    <property type="entry name" value="MFS_dom"/>
</dbReference>
<feature type="transmembrane region" description="Helical" evidence="13">
    <location>
        <begin position="171"/>
        <end position="193"/>
    </location>
</feature>
<feature type="transmembrane region" description="Helical" evidence="13">
    <location>
        <begin position="398"/>
        <end position="422"/>
    </location>
</feature>
<feature type="transmembrane region" description="Helical" evidence="13">
    <location>
        <begin position="434"/>
        <end position="453"/>
    </location>
</feature>
<keyword evidence="5" id="KW-0762">Sugar transport</keyword>
<name>A0A8J6QUU8_9GAMM</name>
<proteinExistence type="inferred from homology"/>
<dbReference type="InterPro" id="IPR005829">
    <property type="entry name" value="Sugar_transporter_CS"/>
</dbReference>
<evidence type="ECO:0000256" key="12">
    <source>
        <dbReference type="RuleBase" id="RU003346"/>
    </source>
</evidence>
<dbReference type="InterPro" id="IPR036259">
    <property type="entry name" value="MFS_trans_sf"/>
</dbReference>
<evidence type="ECO:0000256" key="9">
    <source>
        <dbReference type="ARBA" id="ARBA00050593"/>
    </source>
</evidence>
<comment type="subcellular location">
    <subcellularLocation>
        <location evidence="1">Cell membrane</location>
        <topology evidence="1">Multi-pass membrane protein</topology>
    </subcellularLocation>
</comment>
<feature type="transmembrane region" description="Helical" evidence="13">
    <location>
        <begin position="459"/>
        <end position="480"/>
    </location>
</feature>
<dbReference type="PANTHER" id="PTHR48020:SF12">
    <property type="entry name" value="PROTON MYO-INOSITOL COTRANSPORTER"/>
    <property type="match status" value="1"/>
</dbReference>
<evidence type="ECO:0000313" key="16">
    <source>
        <dbReference type="Proteomes" id="UP000638014"/>
    </source>
</evidence>
<dbReference type="InterPro" id="IPR005828">
    <property type="entry name" value="MFS_sugar_transport-like"/>
</dbReference>
<evidence type="ECO:0000256" key="8">
    <source>
        <dbReference type="ARBA" id="ARBA00023136"/>
    </source>
</evidence>
<evidence type="ECO:0000256" key="7">
    <source>
        <dbReference type="ARBA" id="ARBA00022989"/>
    </source>
</evidence>
<dbReference type="Proteomes" id="UP000638014">
    <property type="component" value="Unassembled WGS sequence"/>
</dbReference>
<sequence length="501" mass="54786">MPVIKSKHNEISDALMTTVAERSRAGERPATNPSYNLKFVWLICLVAAMGGLLFGYDWVVIGGAKPFYEAYFGLSGEGQEWLAGWAISSALVGCLGGALLSGMITDKLGRKKILIGAALMFTASAIWTALTEDFNAFILARVLGGVGIGLASNVSPMYIAEISPAHLRGRFVSINQLTIVVGVLAAQLVNLAIYSSHPIETEIATEVIADSWNGQLGWRWMFAAEAIPALLFFVLALVIPESPRWLLKQHKAKQAHAVLEKIGGKQYADFEVQDIQQTLALQAQRDDNKLIDIETLRNPKVLKILGLGMFIAAFQQWCGINVIFNYAQEIFSAAGYDVSGMMFNIVITGVVNLVFTFVAIKTVDRWGRRPLMLFGSAGLMITYAILGACYYFEVKGLVVLLVVLVAIACYAMTLAPITWVLLSEIFPNRIRGAAMSICVSVLWIACFALTVTFKPINAALGAASTFWLYGFICLVGFWVIKVMVPETKGKSLEDIERELVD</sequence>
<evidence type="ECO:0000256" key="1">
    <source>
        <dbReference type="ARBA" id="ARBA00004651"/>
    </source>
</evidence>
<dbReference type="PROSITE" id="PS50850">
    <property type="entry name" value="MFS"/>
    <property type="match status" value="1"/>
</dbReference>
<evidence type="ECO:0000256" key="11">
    <source>
        <dbReference type="ARBA" id="ARBA00076792"/>
    </source>
</evidence>
<evidence type="ECO:0000256" key="6">
    <source>
        <dbReference type="ARBA" id="ARBA00022692"/>
    </source>
</evidence>
<evidence type="ECO:0000259" key="14">
    <source>
        <dbReference type="PROSITE" id="PS50850"/>
    </source>
</evidence>
<dbReference type="EMBL" id="JACXAF010000017">
    <property type="protein sequence ID" value="MBD1390412.1"/>
    <property type="molecule type" value="Genomic_DNA"/>
</dbReference>
<dbReference type="RefSeq" id="WP_191145481.1">
    <property type="nucleotide sequence ID" value="NZ_JACXAF010000017.1"/>
</dbReference>
<keyword evidence="3 12" id="KW-0813">Transport</keyword>
<feature type="domain" description="Major facilitator superfamily (MFS) profile" evidence="14">
    <location>
        <begin position="43"/>
        <end position="488"/>
    </location>
</feature>
<keyword evidence="8 13" id="KW-0472">Membrane</keyword>
<keyword evidence="16" id="KW-1185">Reference proteome</keyword>
<feature type="transmembrane region" description="Helical" evidence="13">
    <location>
        <begin position="81"/>
        <end position="101"/>
    </location>
</feature>
<dbReference type="SUPFAM" id="SSF103473">
    <property type="entry name" value="MFS general substrate transporter"/>
    <property type="match status" value="1"/>
</dbReference>
<accession>A0A8J6QUU8</accession>
<evidence type="ECO:0000256" key="13">
    <source>
        <dbReference type="SAM" id="Phobius"/>
    </source>
</evidence>
<evidence type="ECO:0000256" key="2">
    <source>
        <dbReference type="ARBA" id="ARBA00010992"/>
    </source>
</evidence>
<evidence type="ECO:0000256" key="3">
    <source>
        <dbReference type="ARBA" id="ARBA00022448"/>
    </source>
</evidence>
<dbReference type="GO" id="GO:0005886">
    <property type="term" value="C:plasma membrane"/>
    <property type="evidence" value="ECO:0007669"/>
    <property type="project" value="UniProtKB-SubCell"/>
</dbReference>
<reference evidence="15" key="1">
    <citation type="submission" date="2020-09" db="EMBL/GenBank/DDBJ databases">
        <title>A novel bacterium of genus Neiella, isolated from South China Sea.</title>
        <authorList>
            <person name="Huang H."/>
            <person name="Mo K."/>
            <person name="Hu Y."/>
        </authorList>
    </citation>
    <scope>NUCLEOTIDE SEQUENCE</scope>
    <source>
        <strain evidence="15">HB171785</strain>
    </source>
</reference>
<organism evidence="15 16">
    <name type="scientific">Neiella litorisoli</name>
    <dbReference type="NCBI Taxonomy" id="2771431"/>
    <lineage>
        <taxon>Bacteria</taxon>
        <taxon>Pseudomonadati</taxon>
        <taxon>Pseudomonadota</taxon>
        <taxon>Gammaproteobacteria</taxon>
        <taxon>Alteromonadales</taxon>
        <taxon>Echinimonadaceae</taxon>
        <taxon>Neiella</taxon>
    </lineage>
</organism>
<evidence type="ECO:0000256" key="4">
    <source>
        <dbReference type="ARBA" id="ARBA00022475"/>
    </source>
</evidence>
<feature type="transmembrane region" description="Helical" evidence="13">
    <location>
        <begin position="113"/>
        <end position="130"/>
    </location>
</feature>
<feature type="transmembrane region" description="Helical" evidence="13">
    <location>
        <begin position="136"/>
        <end position="159"/>
    </location>
</feature>
<protein>
    <recommendedName>
        <fullName evidence="10">D-xylose-proton symporter</fullName>
    </recommendedName>
    <alternativeName>
        <fullName evidence="11">D-xylose transporter</fullName>
    </alternativeName>
</protein>
<dbReference type="AlphaFoldDB" id="A0A8J6QUU8"/>
<evidence type="ECO:0000313" key="15">
    <source>
        <dbReference type="EMBL" id="MBD1390412.1"/>
    </source>
</evidence>
<keyword evidence="7 13" id="KW-1133">Transmembrane helix</keyword>
<dbReference type="GO" id="GO:0022857">
    <property type="term" value="F:transmembrane transporter activity"/>
    <property type="evidence" value="ECO:0007669"/>
    <property type="project" value="InterPro"/>
</dbReference>
<dbReference type="InterPro" id="IPR003663">
    <property type="entry name" value="Sugar/inositol_transpt"/>
</dbReference>
<feature type="transmembrane region" description="Helical" evidence="13">
    <location>
        <begin position="304"/>
        <end position="326"/>
    </location>
</feature>
<dbReference type="Gene3D" id="1.20.1250.20">
    <property type="entry name" value="MFS general substrate transporter like domains"/>
    <property type="match status" value="2"/>
</dbReference>
<dbReference type="FunFam" id="1.20.1250.20:FF:000122">
    <property type="entry name" value="D-xylose transporter XylE"/>
    <property type="match status" value="1"/>
</dbReference>
<dbReference type="NCBIfam" id="TIGR00879">
    <property type="entry name" value="SP"/>
    <property type="match status" value="1"/>
</dbReference>
<dbReference type="Pfam" id="PF00083">
    <property type="entry name" value="Sugar_tr"/>
    <property type="match status" value="1"/>
</dbReference>
<feature type="transmembrane region" description="Helical" evidence="13">
    <location>
        <begin position="371"/>
        <end position="392"/>
    </location>
</feature>
<dbReference type="InterPro" id="IPR050814">
    <property type="entry name" value="Myo-inositol_Transporter"/>
</dbReference>
<dbReference type="InterPro" id="IPR047984">
    <property type="entry name" value="XylE-like"/>
</dbReference>
<dbReference type="PROSITE" id="PS00217">
    <property type="entry name" value="SUGAR_TRANSPORT_2"/>
    <property type="match status" value="1"/>
</dbReference>
<comment type="similarity">
    <text evidence="2 12">Belongs to the major facilitator superfamily. Sugar transporter (TC 2.A.1.1) family.</text>
</comment>
<dbReference type="PRINTS" id="PR00171">
    <property type="entry name" value="SUGRTRNSPORT"/>
</dbReference>
<feature type="transmembrane region" description="Helical" evidence="13">
    <location>
        <begin position="338"/>
        <end position="359"/>
    </location>
</feature>
<dbReference type="PANTHER" id="PTHR48020">
    <property type="entry name" value="PROTON MYO-INOSITOL COTRANSPORTER"/>
    <property type="match status" value="1"/>
</dbReference>
<evidence type="ECO:0000256" key="5">
    <source>
        <dbReference type="ARBA" id="ARBA00022597"/>
    </source>
</evidence>
<feature type="transmembrane region" description="Helical" evidence="13">
    <location>
        <begin position="39"/>
        <end position="61"/>
    </location>
</feature>
<keyword evidence="4" id="KW-1003">Cell membrane</keyword>
<feature type="transmembrane region" description="Helical" evidence="13">
    <location>
        <begin position="220"/>
        <end position="239"/>
    </location>
</feature>
<keyword evidence="6 13" id="KW-0812">Transmembrane</keyword>
<evidence type="ECO:0000256" key="10">
    <source>
        <dbReference type="ARBA" id="ARBA00070440"/>
    </source>
</evidence>
<comment type="catalytic activity">
    <reaction evidence="9">
        <text>D-xylose(in) + H(+)(in) = D-xylose(out) + H(+)(out)</text>
        <dbReference type="Rhea" id="RHEA:28959"/>
        <dbReference type="ChEBI" id="CHEBI:15378"/>
        <dbReference type="ChEBI" id="CHEBI:53455"/>
    </reaction>
    <physiologicalReaction direction="right-to-left" evidence="9">
        <dbReference type="Rhea" id="RHEA:28961"/>
    </physiologicalReaction>
</comment>